<dbReference type="Proteomes" id="UP000011082">
    <property type="component" value="Unassembled WGS sequence"/>
</dbReference>
<gene>
    <name evidence="2" type="ORF">VICG_01998</name>
</gene>
<dbReference type="STRING" id="993615.L2GJB2"/>
<feature type="region of interest" description="Disordered" evidence="1">
    <location>
        <begin position="291"/>
        <end position="337"/>
    </location>
</feature>
<protein>
    <submittedName>
        <fullName evidence="2">Uncharacterized protein</fullName>
    </submittedName>
</protein>
<organism evidence="2 3">
    <name type="scientific">Vittaforma corneae (strain ATCC 50505)</name>
    <name type="common">Microsporidian parasite</name>
    <name type="synonym">Nosema corneum</name>
    <dbReference type="NCBI Taxonomy" id="993615"/>
    <lineage>
        <taxon>Eukaryota</taxon>
        <taxon>Fungi</taxon>
        <taxon>Fungi incertae sedis</taxon>
        <taxon>Microsporidia</taxon>
        <taxon>Nosematidae</taxon>
        <taxon>Vittaforma</taxon>
    </lineage>
</organism>
<evidence type="ECO:0000313" key="2">
    <source>
        <dbReference type="EMBL" id="ELA40968.1"/>
    </source>
</evidence>
<dbReference type="OrthoDB" id="3945418at2759"/>
<dbReference type="AlphaFoldDB" id="L2GJB2"/>
<dbReference type="InterPro" id="IPR036322">
    <property type="entry name" value="WD40_repeat_dom_sf"/>
</dbReference>
<dbReference type="EMBL" id="JH370153">
    <property type="protein sequence ID" value="ELA40968.1"/>
    <property type="molecule type" value="Genomic_DNA"/>
</dbReference>
<accession>L2GJB2</accession>
<evidence type="ECO:0000256" key="1">
    <source>
        <dbReference type="SAM" id="MobiDB-lite"/>
    </source>
</evidence>
<dbReference type="RefSeq" id="XP_007605443.1">
    <property type="nucleotide sequence ID" value="XM_007605381.1"/>
</dbReference>
<dbReference type="SUPFAM" id="SSF50978">
    <property type="entry name" value="WD40 repeat-like"/>
    <property type="match status" value="1"/>
</dbReference>
<keyword evidence="3" id="KW-1185">Reference proteome</keyword>
<proteinExistence type="predicted"/>
<name>L2GJB2_VITCO</name>
<dbReference type="OMA" id="QYWHRSP"/>
<dbReference type="VEuPathDB" id="MicrosporidiaDB:VICG_01998"/>
<feature type="compositionally biased region" description="Polar residues" evidence="1">
    <location>
        <begin position="298"/>
        <end position="310"/>
    </location>
</feature>
<reference evidence="3" key="1">
    <citation type="submission" date="2011-05" db="EMBL/GenBank/DDBJ databases">
        <title>The genome sequence of Vittaforma corneae strain ATCC 50505.</title>
        <authorList>
            <consortium name="The Broad Institute Genome Sequencing Platform"/>
            <person name="Cuomo C."/>
            <person name="Didier E."/>
            <person name="Bowers L."/>
            <person name="Young S.K."/>
            <person name="Zeng Q."/>
            <person name="Gargeya S."/>
            <person name="Fitzgerald M."/>
            <person name="Haas B."/>
            <person name="Abouelleil A."/>
            <person name="Alvarado L."/>
            <person name="Arachchi H.M."/>
            <person name="Berlin A."/>
            <person name="Chapman S.B."/>
            <person name="Gearin G."/>
            <person name="Goldberg J."/>
            <person name="Griggs A."/>
            <person name="Gujja S."/>
            <person name="Hansen M."/>
            <person name="Heiman D."/>
            <person name="Howarth C."/>
            <person name="Larimer J."/>
            <person name="Lui A."/>
            <person name="MacDonald P.J.P."/>
            <person name="McCowen C."/>
            <person name="Montmayeur A."/>
            <person name="Murphy C."/>
            <person name="Neiman D."/>
            <person name="Pearson M."/>
            <person name="Priest M."/>
            <person name="Roberts A."/>
            <person name="Saif S."/>
            <person name="Shea T."/>
            <person name="Sisk P."/>
            <person name="Stolte C."/>
            <person name="Sykes S."/>
            <person name="Wortman J."/>
            <person name="Nusbaum C."/>
            <person name="Birren B."/>
        </authorList>
    </citation>
    <scope>NUCLEOTIDE SEQUENCE [LARGE SCALE GENOMIC DNA]</scope>
    <source>
        <strain evidence="3">ATCC 50505</strain>
    </source>
</reference>
<sequence>MSTLLSNSKFIVSFNGGFKIYNANTLKLYKTLKEQSCNLFELSGSTIFFTNDYGLLTYNIETEKRTEAIKAHGNTKVSSIFVNGSFLYLGYDNGTLEVHTFNEHLFKLHKTYRHPGIVSTIKSDNIKIYVTDLRNRITMYPENACFDFIQPKIFFDRCLYAISENKVYVNTKDAFGFLFELKDDVDEVVFSPLGGIMFTRNIRGVRCYDCMGQELGRFFANEFTVVSREGRCYIVEEQDGVLKSMDTYLRDIEKVEMQFTKVNIKEKTVSAEEYEQKYSYIDDGNKRSFPKHRLSIGKDSTSKSSANSKENGVGKRDIQDSTGETSENKSNVKISKRQVMVSSEESEVFANNPATPAFNPNTAVLKRNPSSYENQEARLHFFSSEGYMISLESALSSQVYIKFHNHETDSIEIKDTLKSTLGSFCGENFVLSDGNVINFNDVWQKPIPCSLLGIDRNFIYAFDCNNLNIIDFRGNVVRTIYTPDSYSFCVEKGNEQQIAIFCKTCIMMYKDKEVEYIPACNIDFGCFDGSTLYVRIGREIFGLQGRVLVKVYETDERPLTVSENTLVTLSENTLLPRPAVRYHPLKHEKIEEVEIDSLRFGKYKQCTN</sequence>
<feature type="compositionally biased region" description="Polar residues" evidence="1">
    <location>
        <begin position="320"/>
        <end position="333"/>
    </location>
</feature>
<dbReference type="GeneID" id="19882708"/>
<dbReference type="HOGENOM" id="CLU_434758_0_0_1"/>
<dbReference type="InParanoid" id="L2GJB2"/>
<evidence type="ECO:0000313" key="3">
    <source>
        <dbReference type="Proteomes" id="UP000011082"/>
    </source>
</evidence>